<comment type="caution">
    <text evidence="2">The sequence shown here is derived from an EMBL/GenBank/DDBJ whole genome shotgun (WGS) entry which is preliminary data.</text>
</comment>
<evidence type="ECO:0000313" key="3">
    <source>
        <dbReference type="Proteomes" id="UP000245207"/>
    </source>
</evidence>
<reference evidence="2 3" key="1">
    <citation type="journal article" date="2018" name="Mol. Plant">
        <title>The genome of Artemisia annua provides insight into the evolution of Asteraceae family and artemisinin biosynthesis.</title>
        <authorList>
            <person name="Shen Q."/>
            <person name="Zhang L."/>
            <person name="Liao Z."/>
            <person name="Wang S."/>
            <person name="Yan T."/>
            <person name="Shi P."/>
            <person name="Liu M."/>
            <person name="Fu X."/>
            <person name="Pan Q."/>
            <person name="Wang Y."/>
            <person name="Lv Z."/>
            <person name="Lu X."/>
            <person name="Zhang F."/>
            <person name="Jiang W."/>
            <person name="Ma Y."/>
            <person name="Chen M."/>
            <person name="Hao X."/>
            <person name="Li L."/>
            <person name="Tang Y."/>
            <person name="Lv G."/>
            <person name="Zhou Y."/>
            <person name="Sun X."/>
            <person name="Brodelius P.E."/>
            <person name="Rose J.K.C."/>
            <person name="Tang K."/>
        </authorList>
    </citation>
    <scope>NUCLEOTIDE SEQUENCE [LARGE SCALE GENOMIC DNA]</scope>
    <source>
        <strain evidence="3">cv. Huhao1</strain>
        <tissue evidence="2">Leaf</tissue>
    </source>
</reference>
<protein>
    <submittedName>
        <fullName evidence="2">Reverse transcriptase zinc-binding domain-containing protein</fullName>
    </submittedName>
</protein>
<dbReference type="OrthoDB" id="1938625at2759"/>
<sequence length="215" mass="25533">MVDGSKFYSSTATTLDSCIIEVNDMMQHGKWKWPQDWYDKFPLITSIEDPTIQNDYNDIVVWISKNEEKVRFSVKTATIDSSTEVPRVCWWRLIWYAQRIPKHSFIFWLAIQNRLSTQDKMASGVWSKAKEIAEINCEESNWQELIRRLANDCMNKNIGWMYTTAVKRSTIELWKMFKYKLNGVTVKDSLNMRNVEAKWKVKETELFKLSRKTSY</sequence>
<dbReference type="Proteomes" id="UP000245207">
    <property type="component" value="Unassembled WGS sequence"/>
</dbReference>
<keyword evidence="3" id="KW-1185">Reference proteome</keyword>
<organism evidence="2 3">
    <name type="scientific">Artemisia annua</name>
    <name type="common">Sweet wormwood</name>
    <dbReference type="NCBI Taxonomy" id="35608"/>
    <lineage>
        <taxon>Eukaryota</taxon>
        <taxon>Viridiplantae</taxon>
        <taxon>Streptophyta</taxon>
        <taxon>Embryophyta</taxon>
        <taxon>Tracheophyta</taxon>
        <taxon>Spermatophyta</taxon>
        <taxon>Magnoliopsida</taxon>
        <taxon>eudicotyledons</taxon>
        <taxon>Gunneridae</taxon>
        <taxon>Pentapetalae</taxon>
        <taxon>asterids</taxon>
        <taxon>campanulids</taxon>
        <taxon>Asterales</taxon>
        <taxon>Asteraceae</taxon>
        <taxon>Asteroideae</taxon>
        <taxon>Anthemideae</taxon>
        <taxon>Artemisiinae</taxon>
        <taxon>Artemisia</taxon>
    </lineage>
</organism>
<feature type="domain" description="Reverse transcriptase zinc-binding" evidence="1">
    <location>
        <begin position="72"/>
        <end position="156"/>
    </location>
</feature>
<dbReference type="InterPro" id="IPR026960">
    <property type="entry name" value="RVT-Znf"/>
</dbReference>
<gene>
    <name evidence="2" type="ORF">CTI12_AA539040</name>
</gene>
<evidence type="ECO:0000259" key="1">
    <source>
        <dbReference type="Pfam" id="PF13966"/>
    </source>
</evidence>
<evidence type="ECO:0000313" key="2">
    <source>
        <dbReference type="EMBL" id="PWA41353.1"/>
    </source>
</evidence>
<dbReference type="Pfam" id="PF13966">
    <property type="entry name" value="zf-RVT"/>
    <property type="match status" value="1"/>
</dbReference>
<keyword evidence="2" id="KW-0695">RNA-directed DNA polymerase</keyword>
<keyword evidence="2" id="KW-0548">Nucleotidyltransferase</keyword>
<accession>A0A2U1KX95</accession>
<dbReference type="AlphaFoldDB" id="A0A2U1KX95"/>
<dbReference type="GO" id="GO:0003964">
    <property type="term" value="F:RNA-directed DNA polymerase activity"/>
    <property type="evidence" value="ECO:0007669"/>
    <property type="project" value="UniProtKB-KW"/>
</dbReference>
<dbReference type="EMBL" id="PKPP01013134">
    <property type="protein sequence ID" value="PWA41353.1"/>
    <property type="molecule type" value="Genomic_DNA"/>
</dbReference>
<keyword evidence="2" id="KW-0808">Transferase</keyword>
<proteinExistence type="predicted"/>
<name>A0A2U1KX95_ARTAN</name>